<feature type="compositionally biased region" description="Low complexity" evidence="1">
    <location>
        <begin position="504"/>
        <end position="528"/>
    </location>
</feature>
<feature type="compositionally biased region" description="Low complexity" evidence="1">
    <location>
        <begin position="8"/>
        <end position="18"/>
    </location>
</feature>
<feature type="compositionally biased region" description="Basic and acidic residues" evidence="1">
    <location>
        <begin position="267"/>
        <end position="284"/>
    </location>
</feature>
<feature type="compositionally biased region" description="Gly residues" evidence="1">
    <location>
        <begin position="443"/>
        <end position="457"/>
    </location>
</feature>
<feature type="compositionally biased region" description="Polar residues" evidence="1">
    <location>
        <begin position="529"/>
        <end position="539"/>
    </location>
</feature>
<feature type="region of interest" description="Disordered" evidence="1">
    <location>
        <begin position="435"/>
        <end position="541"/>
    </location>
</feature>
<dbReference type="Proteomes" id="UP001295794">
    <property type="component" value="Unassembled WGS sequence"/>
</dbReference>
<evidence type="ECO:0000313" key="2">
    <source>
        <dbReference type="EMBL" id="CAK5263798.1"/>
    </source>
</evidence>
<sequence length="580" mass="59123">MQSTPNYNNNAQAQQQQQSGIKTQARFDNSGTAQDLQGAGKHAPQADNLDRNQGAPYTQTQAARFDNSTGDMQGSQRFQDRFGGSTTGTGTGDVSRNDHGNNFSTSGTGVGQAQQNRFDGSSSGFTGAESRRPDHNDFNDNSGAGRSDGSAGVIGPAGTGDLRQHDNSGAGGGLGFTSGAQSGMAAHPTAMHFGPGPVDITRNRETANARALDGQQQQQQTGTGAGLQHHHHLHQHEGAVDLSHSDAGQMTGQRYDPSGAGQTGLGSEHRHEHGSGRDFEGRDEGRLDQHRNQHHGAGDAVAAVTGVAGLEEVKHKHNMRRDVEHNNNNNDNSGFDQTQSTRTHPTGTDASRMQVGQGDGAPFTDRSGAGSNDHRTTATGAVKPTHHDIHGDRPEADHSSSAGREDRHHHLGAGAATGAGAAGVGAGAAALAGHGTDTTRSGAGTGTGFGSGTGAGAGRDDHHHVPGAFGAGHTGDATSTHDHSTAPGVGSTGTHDRTTGTGMGSTNNAGTGTTTGATGYDAGTGLTGSATNTTKSGTSLGDKIIGVAEKIAGKLASNPSLQERGQERKGELDPSTGRYH</sequence>
<protein>
    <submittedName>
        <fullName evidence="2">Uncharacterized protein</fullName>
    </submittedName>
</protein>
<feature type="region of interest" description="Disordered" evidence="1">
    <location>
        <begin position="315"/>
        <end position="408"/>
    </location>
</feature>
<feature type="compositionally biased region" description="Basic and acidic residues" evidence="1">
    <location>
        <begin position="385"/>
        <end position="408"/>
    </location>
</feature>
<organism evidence="2 3">
    <name type="scientific">Mycena citricolor</name>
    <dbReference type="NCBI Taxonomy" id="2018698"/>
    <lineage>
        <taxon>Eukaryota</taxon>
        <taxon>Fungi</taxon>
        <taxon>Dikarya</taxon>
        <taxon>Basidiomycota</taxon>
        <taxon>Agaricomycotina</taxon>
        <taxon>Agaricomycetes</taxon>
        <taxon>Agaricomycetidae</taxon>
        <taxon>Agaricales</taxon>
        <taxon>Marasmiineae</taxon>
        <taxon>Mycenaceae</taxon>
        <taxon>Mycena</taxon>
    </lineage>
</organism>
<gene>
    <name evidence="2" type="ORF">MYCIT1_LOCUS3456</name>
</gene>
<proteinExistence type="predicted"/>
<keyword evidence="3" id="KW-1185">Reference proteome</keyword>
<feature type="region of interest" description="Disordered" evidence="1">
    <location>
        <begin position="555"/>
        <end position="580"/>
    </location>
</feature>
<comment type="caution">
    <text evidence="2">The sequence shown here is derived from an EMBL/GenBank/DDBJ whole genome shotgun (WGS) entry which is preliminary data.</text>
</comment>
<feature type="compositionally biased region" description="Polar residues" evidence="1">
    <location>
        <begin position="55"/>
        <end position="77"/>
    </location>
</feature>
<feature type="compositionally biased region" description="Polar residues" evidence="1">
    <location>
        <begin position="19"/>
        <end position="35"/>
    </location>
</feature>
<feature type="compositionally biased region" description="Basic and acidic residues" evidence="1">
    <location>
        <begin position="129"/>
        <end position="138"/>
    </location>
</feature>
<feature type="compositionally biased region" description="Polar residues" evidence="1">
    <location>
        <begin position="100"/>
        <end position="125"/>
    </location>
</feature>
<accession>A0AAD2JV86</accession>
<name>A0AAD2JV86_9AGAR</name>
<feature type="compositionally biased region" description="Polar residues" evidence="1">
    <location>
        <begin position="333"/>
        <end position="351"/>
    </location>
</feature>
<evidence type="ECO:0000256" key="1">
    <source>
        <dbReference type="SAM" id="MobiDB-lite"/>
    </source>
</evidence>
<dbReference type="AlphaFoldDB" id="A0AAD2JV86"/>
<dbReference type="EMBL" id="CAVNYO010000045">
    <property type="protein sequence ID" value="CAK5263798.1"/>
    <property type="molecule type" value="Genomic_DNA"/>
</dbReference>
<evidence type="ECO:0000313" key="3">
    <source>
        <dbReference type="Proteomes" id="UP001295794"/>
    </source>
</evidence>
<feature type="region of interest" description="Disordered" evidence="1">
    <location>
        <begin position="1"/>
        <end position="284"/>
    </location>
</feature>
<reference evidence="2" key="1">
    <citation type="submission" date="2023-11" db="EMBL/GenBank/DDBJ databases">
        <authorList>
            <person name="De Vega J J."/>
            <person name="De Vega J J."/>
        </authorList>
    </citation>
    <scope>NUCLEOTIDE SEQUENCE</scope>
</reference>